<comment type="caution">
    <text evidence="2">The sequence shown here is derived from an EMBL/GenBank/DDBJ whole genome shotgun (WGS) entry which is preliminary data.</text>
</comment>
<keyword evidence="1" id="KW-0472">Membrane</keyword>
<proteinExistence type="predicted"/>
<sequence>MMNTYNANGSPAVSAPLAVASQSFNLLVMFRLMRTKRKTKQLSCSVLRVPNIHETSIPFHLRIKRKRGNHVSSQVAIPGHKPNFDISNRLHQRINIKQKDISNQHPLQPPC</sequence>
<evidence type="ECO:0000313" key="3">
    <source>
        <dbReference type="Proteomes" id="UP000315295"/>
    </source>
</evidence>
<keyword evidence="3" id="KW-1185">Reference proteome</keyword>
<feature type="transmembrane region" description="Helical" evidence="1">
    <location>
        <begin position="12"/>
        <end position="33"/>
    </location>
</feature>
<name>A0A540KY01_MALBA</name>
<evidence type="ECO:0000256" key="1">
    <source>
        <dbReference type="SAM" id="Phobius"/>
    </source>
</evidence>
<dbReference type="AlphaFoldDB" id="A0A540KY01"/>
<organism evidence="2 3">
    <name type="scientific">Malus baccata</name>
    <name type="common">Siberian crab apple</name>
    <name type="synonym">Pyrus baccata</name>
    <dbReference type="NCBI Taxonomy" id="106549"/>
    <lineage>
        <taxon>Eukaryota</taxon>
        <taxon>Viridiplantae</taxon>
        <taxon>Streptophyta</taxon>
        <taxon>Embryophyta</taxon>
        <taxon>Tracheophyta</taxon>
        <taxon>Spermatophyta</taxon>
        <taxon>Magnoliopsida</taxon>
        <taxon>eudicotyledons</taxon>
        <taxon>Gunneridae</taxon>
        <taxon>Pentapetalae</taxon>
        <taxon>rosids</taxon>
        <taxon>fabids</taxon>
        <taxon>Rosales</taxon>
        <taxon>Rosaceae</taxon>
        <taxon>Amygdaloideae</taxon>
        <taxon>Maleae</taxon>
        <taxon>Malus</taxon>
    </lineage>
</organism>
<keyword evidence="1" id="KW-0812">Transmembrane</keyword>
<reference evidence="2 3" key="1">
    <citation type="journal article" date="2019" name="G3 (Bethesda)">
        <title>Sequencing of a Wild Apple (Malus baccata) Genome Unravels the Differences Between Cultivated and Wild Apple Species Regarding Disease Resistance and Cold Tolerance.</title>
        <authorList>
            <person name="Chen X."/>
        </authorList>
    </citation>
    <scope>NUCLEOTIDE SEQUENCE [LARGE SCALE GENOMIC DNA]</scope>
    <source>
        <strain evidence="3">cv. Shandingzi</strain>
        <tissue evidence="2">Leaves</tissue>
    </source>
</reference>
<evidence type="ECO:0000313" key="2">
    <source>
        <dbReference type="EMBL" id="TQD79098.1"/>
    </source>
</evidence>
<dbReference type="Proteomes" id="UP000315295">
    <property type="component" value="Unassembled WGS sequence"/>
</dbReference>
<gene>
    <name evidence="2" type="ORF">C1H46_035336</name>
</gene>
<accession>A0A540KY01</accession>
<keyword evidence="1" id="KW-1133">Transmembrane helix</keyword>
<dbReference type="EMBL" id="VIEB01000873">
    <property type="protein sequence ID" value="TQD79098.1"/>
    <property type="molecule type" value="Genomic_DNA"/>
</dbReference>
<protein>
    <submittedName>
        <fullName evidence="2">Uncharacterized protein</fullName>
    </submittedName>
</protein>